<dbReference type="Proteomes" id="UP000006455">
    <property type="component" value="Unassembled WGS sequence"/>
</dbReference>
<accession>J5ECK3</accession>
<dbReference type="eggNOG" id="COG5361">
    <property type="taxonomic scope" value="Bacteria"/>
</dbReference>
<proteinExistence type="predicted"/>
<dbReference type="InterPro" id="IPR010621">
    <property type="entry name" value="DUF1214"/>
</dbReference>
<evidence type="ECO:0000313" key="2">
    <source>
        <dbReference type="EMBL" id="EJO89486.1"/>
    </source>
</evidence>
<dbReference type="RefSeq" id="WP_007769999.1">
    <property type="nucleotide sequence ID" value="NZ_AFVW02000002.1"/>
</dbReference>
<reference evidence="2 3" key="1">
    <citation type="journal article" date="2011" name="J. Bacteriol.">
        <title>Genome sequence of the Mycobacterium colombiense type strain, CECT 3035.</title>
        <authorList>
            <person name="Gonzalez-Perez M."/>
            <person name="Murcia M.I."/>
            <person name="Landsman D."/>
            <person name="Jordan I.K."/>
            <person name="Marino-Ramirez L."/>
        </authorList>
    </citation>
    <scope>NUCLEOTIDE SEQUENCE [LARGE SCALE GENOMIC DNA]</scope>
    <source>
        <strain evidence="2 3">CECT 3035</strain>
    </source>
</reference>
<evidence type="ECO:0000313" key="3">
    <source>
        <dbReference type="Proteomes" id="UP000006455"/>
    </source>
</evidence>
<dbReference type="Pfam" id="PF06742">
    <property type="entry name" value="DUF1214"/>
    <property type="match status" value="2"/>
</dbReference>
<dbReference type="EMBL" id="AFVW02000002">
    <property type="protein sequence ID" value="EJO89486.1"/>
    <property type="molecule type" value="Genomic_DNA"/>
</dbReference>
<name>J5ECK3_9MYCO</name>
<sequence length="388" mass="43785">MSKADDELLQTAWADFCDRLKEAGERLVFRETAPTTPQDRAAGYQYLARYITKAMQQCWEFADPMFPQLWHLQTPIHKSFGDNPDCNYLVAAIDGSQTYRVTGNRGTVRWVSFAGGTESGVNSAINSADLEVDSDGSVEVWYSPEPQAGNWIKTTPGRQAVFIRQFFGHWDTEDPMRLRIERIGATGAPPPPSPQSVAAGLTATMDWLIADSARWADWIDFYRDKPNEFVTGMPGWTDGGENELGRLLHFCYFDIAPDEALVIRVVPPRCDYWNFELGNYWMNSVDYRYRLSSINGEQAEYQDDGGVVVVVAHRDPGILNWLDTGGHGVGLIPNRWVDAETSPTPAAKLVKLDELDAELAGVRRIDQVERQEQLRRRKVGVDRRFGGW</sequence>
<dbReference type="SUPFAM" id="SSF160935">
    <property type="entry name" value="VPA0735-like"/>
    <property type="match status" value="1"/>
</dbReference>
<dbReference type="STRING" id="1041522.GCA_002105755_02114"/>
<dbReference type="AlphaFoldDB" id="J5ECK3"/>
<comment type="caution">
    <text evidence="2">The sequence shown here is derived from an EMBL/GenBank/DDBJ whole genome shotgun (WGS) entry which is preliminary data.</text>
</comment>
<feature type="domain" description="DUF1214" evidence="1">
    <location>
        <begin position="123"/>
        <end position="163"/>
    </location>
</feature>
<organism evidence="2 3">
    <name type="scientific">Mycobacterium colombiense CECT 3035</name>
    <dbReference type="NCBI Taxonomy" id="1041522"/>
    <lineage>
        <taxon>Bacteria</taxon>
        <taxon>Bacillati</taxon>
        <taxon>Actinomycetota</taxon>
        <taxon>Actinomycetes</taxon>
        <taxon>Mycobacteriales</taxon>
        <taxon>Mycobacteriaceae</taxon>
        <taxon>Mycobacterium</taxon>
        <taxon>Mycobacterium avium complex (MAC)</taxon>
    </lineage>
</organism>
<protein>
    <recommendedName>
        <fullName evidence="1">DUF1214 domain-containing protein</fullName>
    </recommendedName>
</protein>
<dbReference type="GeneID" id="31526386"/>
<evidence type="ECO:0000259" key="1">
    <source>
        <dbReference type="Pfam" id="PF06742"/>
    </source>
</evidence>
<feature type="domain" description="DUF1214" evidence="1">
    <location>
        <begin position="266"/>
        <end position="326"/>
    </location>
</feature>
<gene>
    <name evidence="2" type="ORF">MCOL_V204835</name>
</gene>